<accession>A0A550JKF2</accession>
<dbReference type="SUPFAM" id="SSF143120">
    <property type="entry name" value="YefM-like"/>
    <property type="match status" value="1"/>
</dbReference>
<dbReference type="RefSeq" id="WP_092052233.1">
    <property type="nucleotide sequence ID" value="NZ_FOJJ01000001.1"/>
</dbReference>
<reference evidence="2 3" key="1">
    <citation type="submission" date="2019-07" db="EMBL/GenBank/DDBJ databases">
        <title>Insights of Desulfuromonas acetexigens electromicrobiology.</title>
        <authorList>
            <person name="Katuri K."/>
            <person name="Sapireddy V."/>
            <person name="Shaw D.R."/>
            <person name="Saikaly P."/>
        </authorList>
    </citation>
    <scope>NUCLEOTIDE SEQUENCE [LARGE SCALE GENOMIC DNA]</scope>
    <source>
        <strain evidence="2 3">2873</strain>
    </source>
</reference>
<name>A0A550JKF2_9BACT</name>
<evidence type="ECO:0000313" key="3">
    <source>
        <dbReference type="Proteomes" id="UP000317155"/>
    </source>
</evidence>
<proteinExistence type="inferred from homology"/>
<gene>
    <name evidence="2" type="ORF">FL622_00325</name>
</gene>
<keyword evidence="3" id="KW-1185">Reference proteome</keyword>
<organism evidence="2 3">
    <name type="scientific">Trichloromonas acetexigens</name>
    <dbReference type="NCBI Taxonomy" id="38815"/>
    <lineage>
        <taxon>Bacteria</taxon>
        <taxon>Pseudomonadati</taxon>
        <taxon>Thermodesulfobacteriota</taxon>
        <taxon>Desulfuromonadia</taxon>
        <taxon>Desulfuromonadales</taxon>
        <taxon>Trichloromonadaceae</taxon>
        <taxon>Trichloromonas</taxon>
    </lineage>
</organism>
<sequence>MLKLSIDEANNKLGRYLDKLEKGEKILLCRRNRPIAEIRSLHSPALHKPRPIGLAKGLFSVPESFFEELPDEMLRSFAGENP</sequence>
<dbReference type="Proteomes" id="UP000317155">
    <property type="component" value="Unassembled WGS sequence"/>
</dbReference>
<dbReference type="AlphaFoldDB" id="A0A550JKF2"/>
<dbReference type="Gene3D" id="3.40.1620.10">
    <property type="entry name" value="YefM-like domain"/>
    <property type="match status" value="1"/>
</dbReference>
<comment type="caution">
    <text evidence="2">The sequence shown here is derived from an EMBL/GenBank/DDBJ whole genome shotgun (WGS) entry which is preliminary data.</text>
</comment>
<dbReference type="EMBL" id="VJVV01000001">
    <property type="protein sequence ID" value="TRO83663.1"/>
    <property type="molecule type" value="Genomic_DNA"/>
</dbReference>
<comment type="similarity">
    <text evidence="1">Belongs to the phD/YefM antitoxin family.</text>
</comment>
<protein>
    <submittedName>
        <fullName evidence="2">Type II toxin-antitoxin system Phd/YefM family antitoxin</fullName>
    </submittedName>
</protein>
<dbReference type="OrthoDB" id="9800503at2"/>
<dbReference type="InterPro" id="IPR036165">
    <property type="entry name" value="YefM-like_sf"/>
</dbReference>
<evidence type="ECO:0000256" key="1">
    <source>
        <dbReference type="ARBA" id="ARBA00009981"/>
    </source>
</evidence>
<evidence type="ECO:0000313" key="2">
    <source>
        <dbReference type="EMBL" id="TRO83663.1"/>
    </source>
</evidence>